<dbReference type="GO" id="GO:0031515">
    <property type="term" value="C:tRNA (m1A) methyltransferase complex"/>
    <property type="evidence" value="ECO:0007669"/>
    <property type="project" value="InterPro"/>
</dbReference>
<dbReference type="AlphaFoldDB" id="A0A161WG62"/>
<dbReference type="InterPro" id="IPR002110">
    <property type="entry name" value="Ankyrin_rpt"/>
</dbReference>
<feature type="region of interest" description="Disordered" evidence="5">
    <location>
        <begin position="801"/>
        <end position="826"/>
    </location>
</feature>
<dbReference type="Pfam" id="PF00023">
    <property type="entry name" value="Ank"/>
    <property type="match status" value="1"/>
</dbReference>
<evidence type="ECO:0000256" key="1">
    <source>
        <dbReference type="ARBA" id="ARBA00012796"/>
    </source>
</evidence>
<organism evidence="6 7">
    <name type="scientific">Colletotrichum incanum</name>
    <name type="common">Soybean anthracnose fungus</name>
    <dbReference type="NCBI Taxonomy" id="1573173"/>
    <lineage>
        <taxon>Eukaryota</taxon>
        <taxon>Fungi</taxon>
        <taxon>Dikarya</taxon>
        <taxon>Ascomycota</taxon>
        <taxon>Pezizomycotina</taxon>
        <taxon>Sordariomycetes</taxon>
        <taxon>Hypocreomycetidae</taxon>
        <taxon>Glomerellales</taxon>
        <taxon>Glomerellaceae</taxon>
        <taxon>Colletotrichum</taxon>
        <taxon>Colletotrichum spaethianum species complex</taxon>
    </lineage>
</organism>
<accession>A0A161WG62</accession>
<dbReference type="PANTHER" id="PTHR12133">
    <property type="entry name" value="TRNA (ADENINE(58)-N(1))-METHYLTRANSFERASE"/>
    <property type="match status" value="1"/>
</dbReference>
<keyword evidence="4" id="KW-0040">ANK repeat</keyword>
<keyword evidence="6" id="KW-0489">Methyltransferase</keyword>
<evidence type="ECO:0000256" key="3">
    <source>
        <dbReference type="ARBA" id="ARBA00033309"/>
    </source>
</evidence>
<dbReference type="Gene3D" id="3.40.50.150">
    <property type="entry name" value="Vaccinia Virus protein VP39"/>
    <property type="match status" value="1"/>
</dbReference>
<dbReference type="EC" id="2.1.1.220" evidence="1"/>
<dbReference type="EMBL" id="LFIW01001106">
    <property type="protein sequence ID" value="KZL83468.1"/>
    <property type="molecule type" value="Genomic_DNA"/>
</dbReference>
<dbReference type="GO" id="GO:0030488">
    <property type="term" value="P:tRNA methylation"/>
    <property type="evidence" value="ECO:0007669"/>
    <property type="project" value="InterPro"/>
</dbReference>
<dbReference type="GO" id="GO:0005739">
    <property type="term" value="C:mitochondrion"/>
    <property type="evidence" value="ECO:0007669"/>
    <property type="project" value="TreeGrafter"/>
</dbReference>
<dbReference type="InterPro" id="IPR036770">
    <property type="entry name" value="Ankyrin_rpt-contain_sf"/>
</dbReference>
<name>A0A161WG62_COLIC</name>
<feature type="repeat" description="ANK" evidence="4">
    <location>
        <begin position="159"/>
        <end position="191"/>
    </location>
</feature>
<dbReference type="PROSITE" id="PS50297">
    <property type="entry name" value="ANK_REP_REGION"/>
    <property type="match status" value="1"/>
</dbReference>
<dbReference type="SUPFAM" id="SSF48403">
    <property type="entry name" value="Ankyrin repeat"/>
    <property type="match status" value="1"/>
</dbReference>
<sequence>MATLELLPNELLLAIARSVQDIRGLASMAKMNRRLNVIATPLLYRQEVHRKKHNALFYCVDEGLLGVLELLRDAGQSFTERKLVVPEQSKINIRPFEREFEWFGVQAAIQRAGWSDEAAIHRAFLKGQTEVIDWLISPGVPVDQTSVNLCKCDRGGGSSPGNPLHLALCRGQKEVVHILLANGANIEELEPVISKTPWQKAMQGHHPATAVEFALSVASTHSEIVAGRAGRSTGEQEHINIVLRGSFIEPTTELGIYSRVSTAKSASLLQDIGPVDTMKEIDDPLRRSGPVDANDTVQTGSLMCIDSSNYGSKHTERPVTEENVISAVTALLDPIACIEAYADSKKQEAVLGQKRKSERQNACETLLSKRANRRSTTERDEMALLGAMQAVLAAMTLEETKQSLSWAMHSSRSIREHDVVILRQRGTKEPKFHLSPPLRPDAPIKLAYGAKVNASDIIGKNFSDSVNDSGSRDVRLLEASLAQYIANSPRVATPIYPQDANLIVSFLDLNLPVPGEDPDFDAGPPVEIFEAGTGMGALTLYLARAIHGANPPVPPRLRDALCTAPYERNNLPRKVVINDDAPDYDTSPHALDFSEQPELAALHEKHIAGRRAILQTLDINPSSSRLAHSLVRHFRRGMYLLDVNFHVRTIRSYLSSRLSQNGGQPFLSHAILDLPASQEHADVAVEALQPGGKLVVFFPSITQILEFVVWAKDSGQPLLLDRVVELQTSTSGGDGMFRDGTGGRNWEVKVVNIRKAVEEGETGAAARAHVCRPKVGTLVVGGGFVAVFSRMPRQVAPAMEEGNGIAVTDPAPETGMSSDDDASARP</sequence>
<evidence type="ECO:0000256" key="5">
    <source>
        <dbReference type="SAM" id="MobiDB-lite"/>
    </source>
</evidence>
<dbReference type="STRING" id="1573173.A0A161WG62"/>
<dbReference type="SUPFAM" id="SSF53335">
    <property type="entry name" value="S-adenosyl-L-methionine-dependent methyltransferases"/>
    <property type="match status" value="1"/>
</dbReference>
<keyword evidence="7" id="KW-1185">Reference proteome</keyword>
<dbReference type="PANTHER" id="PTHR12133:SF1">
    <property type="entry name" value="TRNA (ADENINE(58)-N(1))-METHYLTRANSFERASE, MITOCHONDRIAL"/>
    <property type="match status" value="1"/>
</dbReference>
<dbReference type="Gene3D" id="1.25.40.20">
    <property type="entry name" value="Ankyrin repeat-containing domain"/>
    <property type="match status" value="1"/>
</dbReference>
<evidence type="ECO:0000313" key="6">
    <source>
        <dbReference type="EMBL" id="KZL83468.1"/>
    </source>
</evidence>
<comment type="caution">
    <text evidence="6">The sequence shown here is derived from an EMBL/GenBank/DDBJ whole genome shotgun (WGS) entry which is preliminary data.</text>
</comment>
<dbReference type="GO" id="GO:0160107">
    <property type="term" value="F:tRNA (adenine(58)-N1)-methyltransferase activity"/>
    <property type="evidence" value="ECO:0007669"/>
    <property type="project" value="UniProtKB-EC"/>
</dbReference>
<dbReference type="SMART" id="SM00248">
    <property type="entry name" value="ANK"/>
    <property type="match status" value="3"/>
</dbReference>
<evidence type="ECO:0000256" key="2">
    <source>
        <dbReference type="ARBA" id="ARBA00015963"/>
    </source>
</evidence>
<evidence type="ECO:0000256" key="4">
    <source>
        <dbReference type="PROSITE-ProRule" id="PRU00023"/>
    </source>
</evidence>
<keyword evidence="6" id="KW-0808">Transferase</keyword>
<dbReference type="InterPro" id="IPR029063">
    <property type="entry name" value="SAM-dependent_MTases_sf"/>
</dbReference>
<dbReference type="InterPro" id="IPR014816">
    <property type="entry name" value="tRNA_MeTrfase_Gcd14"/>
</dbReference>
<dbReference type="PROSITE" id="PS51620">
    <property type="entry name" value="SAM_TRM61"/>
    <property type="match status" value="1"/>
</dbReference>
<gene>
    <name evidence="6" type="ORF">CI238_02570</name>
</gene>
<dbReference type="PROSITE" id="PS50088">
    <property type="entry name" value="ANK_REPEAT"/>
    <property type="match status" value="1"/>
</dbReference>
<proteinExistence type="predicted"/>
<dbReference type="Proteomes" id="UP000076584">
    <property type="component" value="Unassembled WGS sequence"/>
</dbReference>
<protein>
    <recommendedName>
        <fullName evidence="2">tRNA (adenine(58)-N(1))-methyltransferase catalytic subunit TRM61</fullName>
        <ecNumber evidence="1">2.1.1.220</ecNumber>
    </recommendedName>
    <alternativeName>
        <fullName evidence="3">tRNA(m1A58)-methyltransferase subunit TRM61</fullName>
    </alternativeName>
</protein>
<evidence type="ECO:0000313" key="7">
    <source>
        <dbReference type="Proteomes" id="UP000076584"/>
    </source>
</evidence>
<reference evidence="6 7" key="1">
    <citation type="submission" date="2015-06" db="EMBL/GenBank/DDBJ databases">
        <title>Survival trade-offs in plant roots during colonization by closely related pathogenic and mutualistic fungi.</title>
        <authorList>
            <person name="Hacquard S."/>
            <person name="Kracher B."/>
            <person name="Hiruma K."/>
            <person name="Weinman A."/>
            <person name="Muench P."/>
            <person name="Garrido Oter R."/>
            <person name="Ver Loren van Themaat E."/>
            <person name="Dallerey J.-F."/>
            <person name="Damm U."/>
            <person name="Henrissat B."/>
            <person name="Lespinet O."/>
            <person name="Thon M."/>
            <person name="Kemen E."/>
            <person name="McHardy A.C."/>
            <person name="Schulze-Lefert P."/>
            <person name="O'Connell R.J."/>
        </authorList>
    </citation>
    <scope>NUCLEOTIDE SEQUENCE [LARGE SCALE GENOMIC DNA]</scope>
    <source>
        <strain evidence="6 7">MAFF 238704</strain>
    </source>
</reference>